<protein>
    <submittedName>
        <fullName evidence="3">MaoC family dehydratase</fullName>
    </submittedName>
</protein>
<comment type="similarity">
    <text evidence="1">Belongs to the enoyl-CoA hydratase/isomerase family.</text>
</comment>
<sequence length="180" mass="19799">MTAPTTTTLSDADFAVPIEDRCFEDYLPGAVYVYGSITMTEEDILRFAREFDPQGIHIDPQAALRGPYQGLIASGWHTCAVMMRLYADHYISKVGGLASPGIDDLRWVRPVRPGDSLSLRTTVRKSRPSRSKPDRGLVHTGIEVLNQHGEPVLTMTAVNFLLRRTAAGQALRHVASAGYS</sequence>
<evidence type="ECO:0000259" key="2">
    <source>
        <dbReference type="Pfam" id="PF01575"/>
    </source>
</evidence>
<reference evidence="3" key="1">
    <citation type="submission" date="2021-12" db="EMBL/GenBank/DDBJ databases">
        <authorList>
            <person name="Lee J.-H."/>
            <person name="Kim S.-B."/>
        </authorList>
    </citation>
    <scope>NUCLEOTIDE SEQUENCE</scope>
    <source>
        <strain evidence="3">NR30</strain>
    </source>
</reference>
<dbReference type="CDD" id="cd03454">
    <property type="entry name" value="YdeM"/>
    <property type="match status" value="1"/>
</dbReference>
<dbReference type="Gene3D" id="3.10.129.10">
    <property type="entry name" value="Hotdog Thioesterase"/>
    <property type="match status" value="1"/>
</dbReference>
<evidence type="ECO:0000313" key="3">
    <source>
        <dbReference type="EMBL" id="MCD9879238.1"/>
    </source>
</evidence>
<dbReference type="EMBL" id="JAJSBI010000027">
    <property type="protein sequence ID" value="MCD9879238.1"/>
    <property type="molecule type" value="Genomic_DNA"/>
</dbReference>
<dbReference type="Proteomes" id="UP001108029">
    <property type="component" value="Unassembled WGS sequence"/>
</dbReference>
<dbReference type="PANTHER" id="PTHR43664">
    <property type="entry name" value="MONOAMINE OXIDASE-RELATED"/>
    <property type="match status" value="1"/>
</dbReference>
<accession>A0A9Q3Z927</accession>
<evidence type="ECO:0000256" key="1">
    <source>
        <dbReference type="ARBA" id="ARBA00005254"/>
    </source>
</evidence>
<dbReference type="InterPro" id="IPR002539">
    <property type="entry name" value="MaoC-like_dom"/>
</dbReference>
<organism evidence="3 4">
    <name type="scientific">Streptomyces guryensis</name>
    <dbReference type="NCBI Taxonomy" id="2886947"/>
    <lineage>
        <taxon>Bacteria</taxon>
        <taxon>Bacillati</taxon>
        <taxon>Actinomycetota</taxon>
        <taxon>Actinomycetes</taxon>
        <taxon>Kitasatosporales</taxon>
        <taxon>Streptomycetaceae</taxon>
        <taxon>Streptomyces</taxon>
    </lineage>
</organism>
<dbReference type="InterPro" id="IPR029069">
    <property type="entry name" value="HotDog_dom_sf"/>
</dbReference>
<comment type="caution">
    <text evidence="3">The sequence shown here is derived from an EMBL/GenBank/DDBJ whole genome shotgun (WGS) entry which is preliminary data.</text>
</comment>
<proteinExistence type="inferred from homology"/>
<dbReference type="AlphaFoldDB" id="A0A9Q3Z927"/>
<dbReference type="RefSeq" id="WP_232653676.1">
    <property type="nucleotide sequence ID" value="NZ_JAJSBI010000027.1"/>
</dbReference>
<keyword evidence="4" id="KW-1185">Reference proteome</keyword>
<dbReference type="SUPFAM" id="SSF54637">
    <property type="entry name" value="Thioesterase/thiol ester dehydrase-isomerase"/>
    <property type="match status" value="1"/>
</dbReference>
<dbReference type="InterPro" id="IPR052342">
    <property type="entry name" value="MCH/BMMD"/>
</dbReference>
<feature type="domain" description="MaoC-like" evidence="2">
    <location>
        <begin position="35"/>
        <end position="130"/>
    </location>
</feature>
<gene>
    <name evidence="3" type="ORF">LJ657_37690</name>
</gene>
<dbReference type="PANTHER" id="PTHR43664:SF1">
    <property type="entry name" value="BETA-METHYLMALYL-COA DEHYDRATASE"/>
    <property type="match status" value="1"/>
</dbReference>
<name>A0A9Q3Z927_9ACTN</name>
<dbReference type="Pfam" id="PF01575">
    <property type="entry name" value="MaoC_dehydratas"/>
    <property type="match status" value="1"/>
</dbReference>
<evidence type="ECO:0000313" key="4">
    <source>
        <dbReference type="Proteomes" id="UP001108029"/>
    </source>
</evidence>